<sequence length="986" mass="113062">MNLLHIKNSKYHIGSEWRRWDLHVHTPESQLGSSFIGTTWKQYLDTLEAKAQEFDIAVIGITDYMTIDGYKKIYEAINDTANPRLSSVRFILPNIEFRAQPSTTDGKALNIHLLINPADSDHIEKIQRGLRNLKVSYNSTQYGCYKDDLIDFAKAQDPNIHDDQKAYKFGIEQFKPSYTDILKWIDSDAWLKKNSLIGIANGKDGISGLPPDGFSSVRDELVRRSHFIFSGNPNDRKYYLGQKKGTNSQEIIRMYKSLKPCLHGSDAHTIDDLFRPDHDRLCWIKADPTFEGLKQVLWEPDSRVKISNVRPQHSNLSKIITKIRINNPNGWFSQEILNLNSGLISVIGEKGAGKTAIADLIAFAAGVPLDTKSQASFINKGKRHLSDIEIELTWGNGEVSTGILPNNAPAFPKPLVRYLSQDFVERLCSNDHQGYELQKAIEEVVFNHLDEDLKEDYSSFEELRSAREAASQSRQNEFRGQIVALNREIERLHSTVIQKTEKQLTLESIKKQIVDFKSQLPALTQTADEAILKLLEKEQINLKEQELCLSKLNRSKRCIDELLKTYKDLKEKTDNQIDQLIAGAQEHENIQGLDFKNLKPIWNSNIEFILEQKSIEIHEEIQKIKGNQDSYKPTGNTIFDIQKRIIDHQKKLSNDEINRRRLLDLQKQINDIEQTEKRLEKEIQDIDHKILPSITGHTVERHRIYLKYFEALAEDLNGLKELYTPMQMQLASLGTDMTFELSAGYKINHQEWVDKIVKFFDGRKPNALAKKEEIESFIVEKIIPAWESNDKNQISQVLSDFNQKVSPFDFMQNCAAPSLKLIELFDWMFSTDHISTTYRIKYAGSYLEHLSPGTRGIALLVLYLLMDEDDRRPLIIDQPEGNLDNSSVYAQLVPYIRKAKENRQIIIVTHNPNLVIGTDAEQIIIAASSRSPSQVYPCITYYSGSLEHNEFDETHKGIRQTVCTLLEGGDKAFKDREGRYSIIQPT</sequence>
<dbReference type="Proteomes" id="UP000017670">
    <property type="component" value="Unassembled WGS sequence"/>
</dbReference>
<reference evidence="2 3" key="1">
    <citation type="submission" date="2013-02" db="EMBL/GenBank/DDBJ databases">
        <title>The Genome Sequence of Acinetobacter beijerinckii CIP 110307.</title>
        <authorList>
            <consortium name="The Broad Institute Genome Sequencing Platform"/>
            <consortium name="The Broad Institute Genome Sequencing Center for Infectious Disease"/>
            <person name="Cerqueira G."/>
            <person name="Feldgarden M."/>
            <person name="Courvalin P."/>
            <person name="Perichon B."/>
            <person name="Grillot-Courvalin C."/>
            <person name="Clermont D."/>
            <person name="Rocha E."/>
            <person name="Yoon E.-J."/>
            <person name="Nemec A."/>
            <person name="Walker B."/>
            <person name="Young S.K."/>
            <person name="Zeng Q."/>
            <person name="Gargeya S."/>
            <person name="Fitzgerald M."/>
            <person name="Haas B."/>
            <person name="Abouelleil A."/>
            <person name="Alvarado L."/>
            <person name="Arachchi H.M."/>
            <person name="Berlin A.M."/>
            <person name="Chapman S.B."/>
            <person name="Dewar J."/>
            <person name="Goldberg J."/>
            <person name="Griggs A."/>
            <person name="Gujja S."/>
            <person name="Hansen M."/>
            <person name="Howarth C."/>
            <person name="Imamovic A."/>
            <person name="Larimer J."/>
            <person name="McCowan C."/>
            <person name="Murphy C."/>
            <person name="Neiman D."/>
            <person name="Pearson M."/>
            <person name="Priest M."/>
            <person name="Roberts A."/>
            <person name="Saif S."/>
            <person name="Shea T."/>
            <person name="Sisk P."/>
            <person name="Sykes S."/>
            <person name="Wortman J."/>
            <person name="Nusbaum C."/>
            <person name="Birren B."/>
        </authorList>
    </citation>
    <scope>NUCLEOTIDE SEQUENCE [LARGE SCALE GENOMIC DNA]</scope>
    <source>
        <strain evidence="2 3">CIP 110307</strain>
    </source>
</reference>
<organism evidence="2 3">
    <name type="scientific">Acinetobacter beijerinckii CIP 110307</name>
    <dbReference type="NCBI Taxonomy" id="1217648"/>
    <lineage>
        <taxon>Bacteria</taxon>
        <taxon>Pseudomonadati</taxon>
        <taxon>Pseudomonadota</taxon>
        <taxon>Gammaproteobacteria</taxon>
        <taxon>Moraxellales</taxon>
        <taxon>Moraxellaceae</taxon>
        <taxon>Acinetobacter</taxon>
    </lineage>
</organism>
<protein>
    <submittedName>
        <fullName evidence="2">Uncharacterized protein</fullName>
    </submittedName>
</protein>
<proteinExistence type="predicted"/>
<feature type="coiled-coil region" evidence="1">
    <location>
        <begin position="662"/>
        <end position="689"/>
    </location>
</feature>
<dbReference type="InterPro" id="IPR016195">
    <property type="entry name" value="Pol/histidinol_Pase-like"/>
</dbReference>
<accession>N9FPI3</accession>
<dbReference type="SUPFAM" id="SSF89550">
    <property type="entry name" value="PHP domain-like"/>
    <property type="match status" value="1"/>
</dbReference>
<dbReference type="Gene3D" id="3.40.50.300">
    <property type="entry name" value="P-loop containing nucleotide triphosphate hydrolases"/>
    <property type="match status" value="2"/>
</dbReference>
<dbReference type="RefSeq" id="WP_005059444.1">
    <property type="nucleotide sequence ID" value="NZ_KB849765.1"/>
</dbReference>
<dbReference type="InterPro" id="IPR027417">
    <property type="entry name" value="P-loop_NTPase"/>
</dbReference>
<evidence type="ECO:0000313" key="3">
    <source>
        <dbReference type="Proteomes" id="UP000017670"/>
    </source>
</evidence>
<evidence type="ECO:0000313" key="2">
    <source>
        <dbReference type="EMBL" id="ENW06739.1"/>
    </source>
</evidence>
<dbReference type="InterPro" id="IPR054787">
    <property type="entry name" value="TrlF_ATPase"/>
</dbReference>
<dbReference type="HOGENOM" id="CLU_006611_0_0_6"/>
<feature type="coiled-coil region" evidence="1">
    <location>
        <begin position="535"/>
        <end position="579"/>
    </location>
</feature>
<dbReference type="NCBIfam" id="NF045780">
    <property type="entry name" value="TrlF_fam_ATP"/>
    <property type="match status" value="1"/>
</dbReference>
<keyword evidence="3" id="KW-1185">Reference proteome</keyword>
<dbReference type="AlphaFoldDB" id="N9FPI3"/>
<keyword evidence="1" id="KW-0175">Coiled coil</keyword>
<dbReference type="eggNOG" id="COG1196">
    <property type="taxonomic scope" value="Bacteria"/>
</dbReference>
<dbReference type="PATRIC" id="fig|1217648.3.peg.1178"/>
<evidence type="ECO:0000256" key="1">
    <source>
        <dbReference type="SAM" id="Coils"/>
    </source>
</evidence>
<dbReference type="SUPFAM" id="SSF52540">
    <property type="entry name" value="P-loop containing nucleoside triphosphate hydrolases"/>
    <property type="match status" value="1"/>
</dbReference>
<dbReference type="GeneID" id="29857470"/>
<name>N9FPI3_9GAMM</name>
<dbReference type="EMBL" id="APQL01000005">
    <property type="protein sequence ID" value="ENW06739.1"/>
    <property type="molecule type" value="Genomic_DNA"/>
</dbReference>
<dbReference type="STRING" id="262668.GCA_000931715_01301"/>
<gene>
    <name evidence="2" type="ORF">F933_01190</name>
</gene>
<dbReference type="Gene3D" id="3.20.20.140">
    <property type="entry name" value="Metal-dependent hydrolases"/>
    <property type="match status" value="1"/>
</dbReference>
<comment type="caution">
    <text evidence="2">The sequence shown here is derived from an EMBL/GenBank/DDBJ whole genome shotgun (WGS) entry which is preliminary data.</text>
</comment>